<keyword evidence="1" id="KW-0812">Transmembrane</keyword>
<proteinExistence type="predicted"/>
<keyword evidence="1" id="KW-0472">Membrane</keyword>
<evidence type="ECO:0000313" key="2">
    <source>
        <dbReference type="EMBL" id="SDJ37004.1"/>
    </source>
</evidence>
<keyword evidence="1" id="KW-1133">Transmembrane helix</keyword>
<evidence type="ECO:0000256" key="1">
    <source>
        <dbReference type="SAM" id="Phobius"/>
    </source>
</evidence>
<feature type="transmembrane region" description="Helical" evidence="1">
    <location>
        <begin position="35"/>
        <end position="53"/>
    </location>
</feature>
<dbReference type="EMBL" id="FNEJ01000028">
    <property type="protein sequence ID" value="SDJ37004.1"/>
    <property type="molecule type" value="Genomic_DNA"/>
</dbReference>
<name>A0A1G8T6J1_9RHOB</name>
<gene>
    <name evidence="2" type="ORF">SAMN04487993_102817</name>
</gene>
<dbReference type="Proteomes" id="UP000199093">
    <property type="component" value="Unassembled WGS sequence"/>
</dbReference>
<evidence type="ECO:0000313" key="3">
    <source>
        <dbReference type="Proteomes" id="UP000199093"/>
    </source>
</evidence>
<evidence type="ECO:0008006" key="4">
    <source>
        <dbReference type="Google" id="ProtNLM"/>
    </source>
</evidence>
<dbReference type="STRING" id="555512.SAMN04487993_102817"/>
<keyword evidence="3" id="KW-1185">Reference proteome</keyword>
<protein>
    <recommendedName>
        <fullName evidence="4">Glyceraldehyde-3-phosphate dehydrogenase</fullName>
    </recommendedName>
</protein>
<organism evidence="2 3">
    <name type="scientific">Salipiger marinus</name>
    <dbReference type="NCBI Taxonomy" id="555512"/>
    <lineage>
        <taxon>Bacteria</taxon>
        <taxon>Pseudomonadati</taxon>
        <taxon>Pseudomonadota</taxon>
        <taxon>Alphaproteobacteria</taxon>
        <taxon>Rhodobacterales</taxon>
        <taxon>Roseobacteraceae</taxon>
        <taxon>Salipiger</taxon>
    </lineage>
</organism>
<sequence length="77" mass="8748">MPCAGGTPPCTARCGHMPRDSARKLRHHTVMTNRLALWIGAALLAAIMADILLYDAEHLLFLGRRFFVLLDWIAFWR</sequence>
<accession>A0A1G8T6J1</accession>
<dbReference type="AlphaFoldDB" id="A0A1G8T6J1"/>
<reference evidence="3" key="1">
    <citation type="submission" date="2016-10" db="EMBL/GenBank/DDBJ databases">
        <authorList>
            <person name="Varghese N."/>
            <person name="Submissions S."/>
        </authorList>
    </citation>
    <scope>NUCLEOTIDE SEQUENCE [LARGE SCALE GENOMIC DNA]</scope>
    <source>
        <strain evidence="3">DSM 26424</strain>
    </source>
</reference>